<proteinExistence type="predicted"/>
<evidence type="ECO:0000313" key="1">
    <source>
        <dbReference type="EMBL" id="HFX13491.1"/>
    </source>
</evidence>
<sequence>MELIRPRDEHLFRLTDDTGIIQHSKFGVPDPRFGYTTDDNSRALIVATMFYRNFRDEKYLDLIYRYSSFILNAQTPKGNFRNFMSYDRRFLEDEGSEDSFGRTIWALGYCVSENILPLNVRMLYKELLHNALKYIEYIKSPRAKAYVILGLYYSLKESTLDRAQIKEYVSHLSKSLVRQFRENMDESWKWFEDIMAYSNAILPLSLFVAYKVLREKDIWDVALDSMEFLEKIVFRYGYFKPIGCNGWYIRGGTIAEYDEQPLEAGEMILLYKEAYEVLKDVSYIGKAKDVFMWFHGKNSRKVSLIDNETYGCYDAITPDGVNLNQGSESLLSYLLAYFTMMDLLSVRKELTVV</sequence>
<dbReference type="InterPro" id="IPR008928">
    <property type="entry name" value="6-hairpin_glycosidase_sf"/>
</dbReference>
<accession>A0A7C3MKW0</accession>
<dbReference type="GO" id="GO:0005975">
    <property type="term" value="P:carbohydrate metabolic process"/>
    <property type="evidence" value="ECO:0007669"/>
    <property type="project" value="InterPro"/>
</dbReference>
<keyword evidence="1" id="KW-0808">Transferase</keyword>
<protein>
    <submittedName>
        <fullName evidence="1">Glycosyltransferase</fullName>
    </submittedName>
</protein>
<dbReference type="GO" id="GO:0016740">
    <property type="term" value="F:transferase activity"/>
    <property type="evidence" value="ECO:0007669"/>
    <property type="project" value="UniProtKB-KW"/>
</dbReference>
<comment type="caution">
    <text evidence="1">The sequence shown here is derived from an EMBL/GenBank/DDBJ whole genome shotgun (WGS) entry which is preliminary data.</text>
</comment>
<reference evidence="1" key="1">
    <citation type="journal article" date="2020" name="mSystems">
        <title>Genome- and Community-Level Interaction Insights into Carbon Utilization and Element Cycling Functions of Hydrothermarchaeota in Hydrothermal Sediment.</title>
        <authorList>
            <person name="Zhou Z."/>
            <person name="Liu Y."/>
            <person name="Xu W."/>
            <person name="Pan J."/>
            <person name="Luo Z.H."/>
            <person name="Li M."/>
        </authorList>
    </citation>
    <scope>NUCLEOTIDE SEQUENCE [LARGE SCALE GENOMIC DNA]</scope>
    <source>
        <strain evidence="1">SpSt-81</strain>
    </source>
</reference>
<dbReference type="EMBL" id="DTIN01000014">
    <property type="protein sequence ID" value="HFX13491.1"/>
    <property type="molecule type" value="Genomic_DNA"/>
</dbReference>
<dbReference type="AlphaFoldDB" id="A0A7C3MKW0"/>
<gene>
    <name evidence="1" type="ORF">ENW00_04915</name>
</gene>
<organism evidence="1">
    <name type="scientific">Dictyoglomus thermophilum</name>
    <dbReference type="NCBI Taxonomy" id="14"/>
    <lineage>
        <taxon>Bacteria</taxon>
        <taxon>Pseudomonadati</taxon>
        <taxon>Dictyoglomota</taxon>
        <taxon>Dictyoglomia</taxon>
        <taxon>Dictyoglomales</taxon>
        <taxon>Dictyoglomaceae</taxon>
        <taxon>Dictyoglomus</taxon>
    </lineage>
</organism>
<name>A0A7C3MKW0_DICTH</name>
<dbReference type="SUPFAM" id="SSF48208">
    <property type="entry name" value="Six-hairpin glycosidases"/>
    <property type="match status" value="1"/>
</dbReference>